<dbReference type="EMBL" id="BAABEX010000007">
    <property type="protein sequence ID" value="GAA4421894.1"/>
    <property type="molecule type" value="Genomic_DNA"/>
</dbReference>
<reference evidence="2" key="1">
    <citation type="journal article" date="2019" name="Int. J. Syst. Evol. Microbiol.">
        <title>The Global Catalogue of Microorganisms (GCM) 10K type strain sequencing project: providing services to taxonomists for standard genome sequencing and annotation.</title>
        <authorList>
            <consortium name="The Broad Institute Genomics Platform"/>
            <consortium name="The Broad Institute Genome Sequencing Center for Infectious Disease"/>
            <person name="Wu L."/>
            <person name="Ma J."/>
        </authorList>
    </citation>
    <scope>NUCLEOTIDE SEQUENCE [LARGE SCALE GENOMIC DNA]</scope>
    <source>
        <strain evidence="2">JCM 31890</strain>
    </source>
</reference>
<accession>A0ABP8L579</accession>
<comment type="caution">
    <text evidence="1">The sequence shown here is derived from an EMBL/GenBank/DDBJ whole genome shotgun (WGS) entry which is preliminary data.</text>
</comment>
<name>A0ABP8L579_9BURK</name>
<dbReference type="RefSeq" id="WP_345062170.1">
    <property type="nucleotide sequence ID" value="NZ_BAABEX010000007.1"/>
</dbReference>
<evidence type="ECO:0000313" key="2">
    <source>
        <dbReference type="Proteomes" id="UP001501788"/>
    </source>
</evidence>
<keyword evidence="2" id="KW-1185">Reference proteome</keyword>
<sequence length="147" mass="15517">MSFKADVVGALGEGTFNKGLGALKQVDAVHVSSARPRELVGSADVDTALAATLPNAHRWDYVVGKSAGGSVTAHWIEVHPASSTKNIAEVERKLAWLAQWLQGNPLGKYPKDVVWVASGRSTYNTRSPAVKALAAKGCRFVGGHLAL</sequence>
<gene>
    <name evidence="1" type="ORF">GCM10023090_11970</name>
</gene>
<organism evidence="1 2">
    <name type="scientific">Acidovorax lacteus</name>
    <dbReference type="NCBI Taxonomy" id="1924988"/>
    <lineage>
        <taxon>Bacteria</taxon>
        <taxon>Pseudomonadati</taxon>
        <taxon>Pseudomonadota</taxon>
        <taxon>Betaproteobacteria</taxon>
        <taxon>Burkholderiales</taxon>
        <taxon>Comamonadaceae</taxon>
        <taxon>Acidovorax</taxon>
    </lineage>
</organism>
<proteinExistence type="predicted"/>
<evidence type="ECO:0000313" key="1">
    <source>
        <dbReference type="EMBL" id="GAA4421894.1"/>
    </source>
</evidence>
<protein>
    <submittedName>
        <fullName evidence="1">Uncharacterized protein</fullName>
    </submittedName>
</protein>
<dbReference type="Proteomes" id="UP001501788">
    <property type="component" value="Unassembled WGS sequence"/>
</dbReference>